<evidence type="ECO:0000313" key="1">
    <source>
        <dbReference type="EMBL" id="KAH6934358.1"/>
    </source>
</evidence>
<keyword evidence="2" id="KW-1185">Reference proteome</keyword>
<evidence type="ECO:0000313" key="2">
    <source>
        <dbReference type="Proteomes" id="UP000821845"/>
    </source>
</evidence>
<comment type="caution">
    <text evidence="1">The sequence shown here is derived from an EMBL/GenBank/DDBJ whole genome shotgun (WGS) entry which is preliminary data.</text>
</comment>
<gene>
    <name evidence="1" type="ORF">HPB50_023377</name>
</gene>
<dbReference type="EMBL" id="CM023484">
    <property type="protein sequence ID" value="KAH6934358.1"/>
    <property type="molecule type" value="Genomic_DNA"/>
</dbReference>
<accession>A0ACB7SI27</accession>
<reference evidence="1" key="1">
    <citation type="submission" date="2020-05" db="EMBL/GenBank/DDBJ databases">
        <title>Large-scale comparative analyses of tick genomes elucidate their genetic diversity and vector capacities.</title>
        <authorList>
            <person name="Jia N."/>
            <person name="Wang J."/>
            <person name="Shi W."/>
            <person name="Du L."/>
            <person name="Sun Y."/>
            <person name="Zhan W."/>
            <person name="Jiang J."/>
            <person name="Wang Q."/>
            <person name="Zhang B."/>
            <person name="Ji P."/>
            <person name="Sakyi L.B."/>
            <person name="Cui X."/>
            <person name="Yuan T."/>
            <person name="Jiang B."/>
            <person name="Yang W."/>
            <person name="Lam T.T.-Y."/>
            <person name="Chang Q."/>
            <person name="Ding S."/>
            <person name="Wang X."/>
            <person name="Zhu J."/>
            <person name="Ruan X."/>
            <person name="Zhao L."/>
            <person name="Wei J."/>
            <person name="Que T."/>
            <person name="Du C."/>
            <person name="Cheng J."/>
            <person name="Dai P."/>
            <person name="Han X."/>
            <person name="Huang E."/>
            <person name="Gao Y."/>
            <person name="Liu J."/>
            <person name="Shao H."/>
            <person name="Ye R."/>
            <person name="Li L."/>
            <person name="Wei W."/>
            <person name="Wang X."/>
            <person name="Wang C."/>
            <person name="Yang T."/>
            <person name="Huo Q."/>
            <person name="Li W."/>
            <person name="Guo W."/>
            <person name="Chen H."/>
            <person name="Zhou L."/>
            <person name="Ni X."/>
            <person name="Tian J."/>
            <person name="Zhou Y."/>
            <person name="Sheng Y."/>
            <person name="Liu T."/>
            <person name="Pan Y."/>
            <person name="Xia L."/>
            <person name="Li J."/>
            <person name="Zhao F."/>
            <person name="Cao W."/>
        </authorList>
    </citation>
    <scope>NUCLEOTIDE SEQUENCE</scope>
    <source>
        <strain evidence="1">Hyas-2018</strain>
    </source>
</reference>
<protein>
    <submittedName>
        <fullName evidence="1">Uncharacterized protein</fullName>
    </submittedName>
</protein>
<dbReference type="Proteomes" id="UP000821845">
    <property type="component" value="Chromosome 4"/>
</dbReference>
<sequence>MFNTLSAEIQRWNIICACLLCAVCLTGFLTVYSATAFAIVCGGVNYYLHKREENLRHRLSILGLIKHDKRERRRRSEYDCPRRAVCANSATPSSLATPSRFGSVSFDYPRVSPGNTFDTTSRSHWSGEFDGSACGLASPVSMSKSSVLNRSCQSTSAPAHGRKSQLDWLPVTARRHPIQQEKYSVGSYPVVCLNKSPLPLAKPFASPSLIPAVKVKILPLTTSHVQNQTFGHPAASPEADKQDPCSTESVIQALKERRKRAYQDGLDSTGLSPAQAQQSSKRSRRESLCLPQMPPFTPVVTSVGGFGPPFLGSPSKNAVVRGPAPSPMVSAPEATFKRGRLCSTSSPPTSAKRHRNNAIAISYCSSKGILQQARNSQSQKRKGVPPDSSPLSKQTKKDHRTPQSDEEASTEKIEDSSKENDVPSESEPSKESLESDSVDASKLRSRVKAPDWSTIEKKKLVYPEHIATLKEHENDQARDKQRLNRLLGGLQDVTDQTSAEKVPVTTQANIAKPPSTLEKTAGLPTFGIPPAASTSATSVQGLTTNTVSVISSPVMSVSSTVASPSKAAEEKAPPAIVSAPVTTADTSVAPAVPSSSTAIAAPKPQFGAGFFSSRPTSTASTTVSETAAQVAPVSLPAAAASTAANPLLAALARFTSPKATEATTATSPSATAATSQSSPTQTTLVAVSLPLPQTSALSVSTSAASASVTAPASDAAKPAAGGFIFSGPSLGGNKPISSTPSVTMAPPCFGTAAATTTAAPTLPMFKAVTNATGASATSSAPVPFQFGSSTQAAKPTTSQGFLVTAPSSTEPFKFGSSGGPAASATVATTTQATSPSSGLFKFGTSAPTGLQASQASAPLLQSPTSTLSGSGTSMFAFGAGATAKATTTSAVPVFGSATVQAPATTLTGISTQPASGGFTFGAGAATASSTTATTQAGFSFGASSAAAAPSGSSAAFKFGAQGQQPAAAAATLSTPTTAASLFSGAPFTFGTPVQKQDTAPTAPQPFSFGTANTTQAAANSTPFVFGANSSGTAAASPFAFGATATTTAPSAAPFSFGTGTTSTPAFPQSSATSPLFPSAAPVGQPSSAAQPGGFQFGAAQVQSAFGAATNGLTNGISSSASAPAAQPSVAAPGLFKFGATNNSSAPAFNFGASQCASNTTPKPAFNFGAPPAATSNLFSIGTASSHSERPIARPRSKRITKK</sequence>
<name>A0ACB7SI27_HYAAI</name>
<proteinExistence type="predicted"/>
<organism evidence="1 2">
    <name type="scientific">Hyalomma asiaticum</name>
    <name type="common">Tick</name>
    <dbReference type="NCBI Taxonomy" id="266040"/>
    <lineage>
        <taxon>Eukaryota</taxon>
        <taxon>Metazoa</taxon>
        <taxon>Ecdysozoa</taxon>
        <taxon>Arthropoda</taxon>
        <taxon>Chelicerata</taxon>
        <taxon>Arachnida</taxon>
        <taxon>Acari</taxon>
        <taxon>Parasitiformes</taxon>
        <taxon>Ixodida</taxon>
        <taxon>Ixodoidea</taxon>
        <taxon>Ixodidae</taxon>
        <taxon>Hyalomminae</taxon>
        <taxon>Hyalomma</taxon>
    </lineage>
</organism>